<protein>
    <submittedName>
        <fullName evidence="2">Glycosyltransferase family 2 protein</fullName>
    </submittedName>
</protein>
<dbReference type="Pfam" id="PF00535">
    <property type="entry name" value="Glycos_transf_2"/>
    <property type="match status" value="1"/>
</dbReference>
<dbReference type="Gene3D" id="3.90.550.10">
    <property type="entry name" value="Spore Coat Polysaccharide Biosynthesis Protein SpsA, Chain A"/>
    <property type="match status" value="1"/>
</dbReference>
<reference evidence="2" key="1">
    <citation type="journal article" date="2021" name="PeerJ">
        <title>Extensive microbial diversity within the chicken gut microbiome revealed by metagenomics and culture.</title>
        <authorList>
            <person name="Gilroy R."/>
            <person name="Ravi A."/>
            <person name="Getino M."/>
            <person name="Pursley I."/>
            <person name="Horton D.L."/>
            <person name="Alikhan N.F."/>
            <person name="Baker D."/>
            <person name="Gharbi K."/>
            <person name="Hall N."/>
            <person name="Watson M."/>
            <person name="Adriaenssens E.M."/>
            <person name="Foster-Nyarko E."/>
            <person name="Jarju S."/>
            <person name="Secka A."/>
            <person name="Antonio M."/>
            <person name="Oren A."/>
            <person name="Chaudhuri R.R."/>
            <person name="La Ragione R."/>
            <person name="Hildebrand F."/>
            <person name="Pallen M.J."/>
        </authorList>
    </citation>
    <scope>NUCLEOTIDE SEQUENCE</scope>
    <source>
        <strain evidence="2">ChiGjej2B2-7701</strain>
    </source>
</reference>
<sequence length="320" mass="35429">MADRVDILLAAYNGSPFLAEQIASIRAQTYRNWRLLISDDGSSDGTLDVARTAGGDDTRIRVFPQHKPFGSARAHFMHLLTLSDAPYVMLCDQDDVWLPHKIEAMLDCMRKTESQDPEVPVLVFCDLEVVDGKLRRISPSFWSFTGLDSKRTAVSDLLVRNPVTGCASMMNAALVKLARATPAKSYMVMHDWWLALLAASFGKLGGIDDQLVQYRQHGANEAGAVEDRLLSKLGNLAFSRRLAVSSVRQAVSFLEIYGNDMPNDAREVVSAYARLPQCGVLRRISVACKYGFWKRGLPSALFQAAVLLRLKANMKTCVSV</sequence>
<proteinExistence type="predicted"/>
<dbReference type="Proteomes" id="UP000746751">
    <property type="component" value="Unassembled WGS sequence"/>
</dbReference>
<dbReference type="PANTHER" id="PTHR43685:SF2">
    <property type="entry name" value="GLYCOSYLTRANSFERASE 2-LIKE DOMAIN-CONTAINING PROTEIN"/>
    <property type="match status" value="1"/>
</dbReference>
<organism evidence="2 3">
    <name type="scientific">Collinsella ihumii</name>
    <dbReference type="NCBI Taxonomy" id="1720204"/>
    <lineage>
        <taxon>Bacteria</taxon>
        <taxon>Bacillati</taxon>
        <taxon>Actinomycetota</taxon>
        <taxon>Coriobacteriia</taxon>
        <taxon>Coriobacteriales</taxon>
        <taxon>Coriobacteriaceae</taxon>
        <taxon>Collinsella</taxon>
    </lineage>
</organism>
<evidence type="ECO:0000313" key="3">
    <source>
        <dbReference type="Proteomes" id="UP000746751"/>
    </source>
</evidence>
<evidence type="ECO:0000259" key="1">
    <source>
        <dbReference type="Pfam" id="PF00535"/>
    </source>
</evidence>
<dbReference type="AlphaFoldDB" id="A0A921LPW3"/>
<reference evidence="2" key="2">
    <citation type="submission" date="2021-09" db="EMBL/GenBank/DDBJ databases">
        <authorList>
            <person name="Gilroy R."/>
        </authorList>
    </citation>
    <scope>NUCLEOTIDE SEQUENCE</scope>
    <source>
        <strain evidence="2">ChiGjej2B2-7701</strain>
    </source>
</reference>
<dbReference type="InterPro" id="IPR029044">
    <property type="entry name" value="Nucleotide-diphossugar_trans"/>
</dbReference>
<feature type="domain" description="Glycosyltransferase 2-like" evidence="1">
    <location>
        <begin position="7"/>
        <end position="117"/>
    </location>
</feature>
<evidence type="ECO:0000313" key="2">
    <source>
        <dbReference type="EMBL" id="HJG30341.1"/>
    </source>
</evidence>
<dbReference type="InterPro" id="IPR001173">
    <property type="entry name" value="Glyco_trans_2-like"/>
</dbReference>
<dbReference type="PANTHER" id="PTHR43685">
    <property type="entry name" value="GLYCOSYLTRANSFERASE"/>
    <property type="match status" value="1"/>
</dbReference>
<dbReference type="EMBL" id="DYVF01000022">
    <property type="protein sequence ID" value="HJG30341.1"/>
    <property type="molecule type" value="Genomic_DNA"/>
</dbReference>
<comment type="caution">
    <text evidence="2">The sequence shown here is derived from an EMBL/GenBank/DDBJ whole genome shotgun (WGS) entry which is preliminary data.</text>
</comment>
<dbReference type="InterPro" id="IPR050834">
    <property type="entry name" value="Glycosyltransf_2"/>
</dbReference>
<name>A0A921LPW3_9ACTN</name>
<dbReference type="CDD" id="cd04196">
    <property type="entry name" value="GT_2_like_d"/>
    <property type="match status" value="1"/>
</dbReference>
<gene>
    <name evidence="2" type="ORF">K8U80_02975</name>
</gene>
<dbReference type="SUPFAM" id="SSF53448">
    <property type="entry name" value="Nucleotide-diphospho-sugar transferases"/>
    <property type="match status" value="1"/>
</dbReference>
<accession>A0A921LPW3</accession>